<dbReference type="Pfam" id="PF00909">
    <property type="entry name" value="Ammonium_transp"/>
    <property type="match status" value="1"/>
</dbReference>
<reference evidence="10 11" key="1">
    <citation type="journal article" date="2024" name="bioRxiv">
        <title>A reference genome for Trichogramma kaykai: A tiny desert-dwelling parasitoid wasp with competing sex-ratio distorters.</title>
        <authorList>
            <person name="Culotta J."/>
            <person name="Lindsey A.R."/>
        </authorList>
    </citation>
    <scope>NUCLEOTIDE SEQUENCE [LARGE SCALE GENOMIC DNA]</scope>
    <source>
        <strain evidence="10 11">KSX58</strain>
    </source>
</reference>
<dbReference type="InterPro" id="IPR001905">
    <property type="entry name" value="Ammonium_transpt"/>
</dbReference>
<dbReference type="PANTHER" id="PTHR11730">
    <property type="entry name" value="AMMONIUM TRANSPORTER"/>
    <property type="match status" value="1"/>
</dbReference>
<dbReference type="EMBL" id="JBJJXI010000146">
    <property type="protein sequence ID" value="KAL3386500.1"/>
    <property type="molecule type" value="Genomic_DNA"/>
</dbReference>
<keyword evidence="7 8" id="KW-0924">Ammonia transport</keyword>
<accession>A0ABD2W0I4</accession>
<evidence type="ECO:0000256" key="4">
    <source>
        <dbReference type="ARBA" id="ARBA00022692"/>
    </source>
</evidence>
<keyword evidence="5 8" id="KW-1133">Transmembrane helix</keyword>
<feature type="transmembrane region" description="Helical" evidence="8">
    <location>
        <begin position="309"/>
        <end position="326"/>
    </location>
</feature>
<feature type="transmembrane region" description="Helical" evidence="8">
    <location>
        <begin position="286"/>
        <end position="303"/>
    </location>
</feature>
<dbReference type="Proteomes" id="UP001627154">
    <property type="component" value="Unassembled WGS sequence"/>
</dbReference>
<keyword evidence="6 8" id="KW-0472">Membrane</keyword>
<dbReference type="PANTHER" id="PTHR11730:SF58">
    <property type="entry name" value="AMMONIUM TRANSPORTER"/>
    <property type="match status" value="1"/>
</dbReference>
<comment type="caution">
    <text evidence="10">The sequence shown here is derived from an EMBL/GenBank/DDBJ whole genome shotgun (WGS) entry which is preliminary data.</text>
</comment>
<feature type="transmembrane region" description="Helical" evidence="8">
    <location>
        <begin position="183"/>
        <end position="201"/>
    </location>
</feature>
<dbReference type="Gene3D" id="1.10.3430.10">
    <property type="entry name" value="Ammonium transporter AmtB like domains"/>
    <property type="match status" value="1"/>
</dbReference>
<dbReference type="InterPro" id="IPR029020">
    <property type="entry name" value="Ammonium/urea_transptr"/>
</dbReference>
<feature type="transmembrane region" description="Helical" evidence="8">
    <location>
        <begin position="252"/>
        <end position="274"/>
    </location>
</feature>
<feature type="transmembrane region" description="Helical" evidence="8">
    <location>
        <begin position="213"/>
        <end position="232"/>
    </location>
</feature>
<dbReference type="AlphaFoldDB" id="A0ABD2W0I4"/>
<dbReference type="GO" id="GO:0072488">
    <property type="term" value="P:ammonium transmembrane transport"/>
    <property type="evidence" value="ECO:0007669"/>
    <property type="project" value="UniProtKB-KW"/>
</dbReference>
<keyword evidence="11" id="KW-1185">Reference proteome</keyword>
<feature type="transmembrane region" description="Helical" evidence="8">
    <location>
        <begin position="110"/>
        <end position="132"/>
    </location>
</feature>
<dbReference type="NCBIfam" id="TIGR00836">
    <property type="entry name" value="amt"/>
    <property type="match status" value="1"/>
</dbReference>
<evidence type="ECO:0000256" key="5">
    <source>
        <dbReference type="ARBA" id="ARBA00022989"/>
    </source>
</evidence>
<protein>
    <recommendedName>
        <fullName evidence="8">Ammonium transporter</fullName>
    </recommendedName>
</protein>
<feature type="transmembrane region" description="Helical" evidence="8">
    <location>
        <begin position="385"/>
        <end position="405"/>
    </location>
</feature>
<evidence type="ECO:0000256" key="6">
    <source>
        <dbReference type="ARBA" id="ARBA00023136"/>
    </source>
</evidence>
<keyword evidence="3 8" id="KW-0813">Transport</keyword>
<proteinExistence type="inferred from homology"/>
<dbReference type="SUPFAM" id="SSF111352">
    <property type="entry name" value="Ammonium transporter"/>
    <property type="match status" value="1"/>
</dbReference>
<keyword evidence="4 8" id="KW-0812">Transmembrane</keyword>
<organism evidence="10 11">
    <name type="scientific">Trichogramma kaykai</name>
    <dbReference type="NCBI Taxonomy" id="54128"/>
    <lineage>
        <taxon>Eukaryota</taxon>
        <taxon>Metazoa</taxon>
        <taxon>Ecdysozoa</taxon>
        <taxon>Arthropoda</taxon>
        <taxon>Hexapoda</taxon>
        <taxon>Insecta</taxon>
        <taxon>Pterygota</taxon>
        <taxon>Neoptera</taxon>
        <taxon>Endopterygota</taxon>
        <taxon>Hymenoptera</taxon>
        <taxon>Apocrita</taxon>
        <taxon>Proctotrupomorpha</taxon>
        <taxon>Chalcidoidea</taxon>
        <taxon>Trichogrammatidae</taxon>
        <taxon>Trichogramma</taxon>
    </lineage>
</organism>
<dbReference type="GO" id="GO:0005886">
    <property type="term" value="C:plasma membrane"/>
    <property type="evidence" value="ECO:0007669"/>
    <property type="project" value="UniProtKB-SubCell"/>
</dbReference>
<comment type="similarity">
    <text evidence="2 8">Belongs to the ammonia transporter channel (TC 1.A.11.2) family.</text>
</comment>
<feature type="transmembrane region" description="Helical" evidence="8">
    <location>
        <begin position="144"/>
        <end position="163"/>
    </location>
</feature>
<evidence type="ECO:0000313" key="11">
    <source>
        <dbReference type="Proteomes" id="UP001627154"/>
    </source>
</evidence>
<feature type="transmembrane region" description="Helical" evidence="8">
    <location>
        <begin position="30"/>
        <end position="48"/>
    </location>
</feature>
<name>A0ABD2W0I4_9HYME</name>
<sequence>MSNDTTTNVSTPSVPYVISAFKLTQEDSSWIVSNAFMIFTMQTGFGMLESGCVSLKNEVNIMMKNVVDIVLGGFTYWLFGFGMSFGKYEPNNPIIGMGNYMVDPTFNDPLFGPICASFLFQMSFATTSTTIVSGAMAERCNFKAYCLFSFLNTIVYCMPAGWVWGDHGFLQRMGAVDIAGSGVVHLVGGASALACAMSLGPRLGRYDHGIDPLPLGSPVNALLGLFVLWWGWLAFNSGSTYGVSGQRWKYAARAAVTTVLASMGGGLVGLGFSLNNPKGIDILSQINGILGALVAVTGGCFLYRHWEAILVGMIGGFLTCFTMPLFDRLGIDDPVGASATHGISGFWGVLAIGIFAENPLPLETTKGRSGVLKGGGWELLGVQTLMAVILTAWSFLTSVILLWLIDKIIPIRMEPHVELLGADLVEHRIRHTKIGVSQAISALHTRKGLANVPSIGTNPGHESFLKKIIRAKHLSNGLKFLRQLPPTIKEEKLHEYNVEAAISTVDDHSSSKIAWTN</sequence>
<dbReference type="InterPro" id="IPR024041">
    <property type="entry name" value="NH4_transpt_AmtB-like_dom"/>
</dbReference>
<evidence type="ECO:0000256" key="1">
    <source>
        <dbReference type="ARBA" id="ARBA00004141"/>
    </source>
</evidence>
<comment type="subcellular location">
    <subcellularLocation>
        <location evidence="8">Cell membrane</location>
        <topology evidence="8">Multi-pass membrane protein</topology>
    </subcellularLocation>
    <subcellularLocation>
        <location evidence="1">Membrane</location>
        <topology evidence="1">Multi-pass membrane protein</topology>
    </subcellularLocation>
</comment>
<evidence type="ECO:0000256" key="8">
    <source>
        <dbReference type="RuleBase" id="RU362002"/>
    </source>
</evidence>
<evidence type="ECO:0000313" key="10">
    <source>
        <dbReference type="EMBL" id="KAL3386500.1"/>
    </source>
</evidence>
<feature type="transmembrane region" description="Helical" evidence="8">
    <location>
        <begin position="69"/>
        <end position="88"/>
    </location>
</feature>
<evidence type="ECO:0000256" key="3">
    <source>
        <dbReference type="ARBA" id="ARBA00022448"/>
    </source>
</evidence>
<evidence type="ECO:0000259" key="9">
    <source>
        <dbReference type="Pfam" id="PF00909"/>
    </source>
</evidence>
<evidence type="ECO:0000256" key="7">
    <source>
        <dbReference type="ARBA" id="ARBA00023177"/>
    </source>
</evidence>
<evidence type="ECO:0000256" key="2">
    <source>
        <dbReference type="ARBA" id="ARBA00005887"/>
    </source>
</evidence>
<dbReference type="FunFam" id="1.10.3430.10:FF:000008">
    <property type="entry name" value="Ammonium transporter"/>
    <property type="match status" value="1"/>
</dbReference>
<gene>
    <name evidence="10" type="ORF">TKK_018003</name>
</gene>
<feature type="transmembrane region" description="Helical" evidence="8">
    <location>
        <begin position="338"/>
        <end position="356"/>
    </location>
</feature>
<feature type="domain" description="Ammonium transporter AmtB-like" evidence="9">
    <location>
        <begin position="30"/>
        <end position="428"/>
    </location>
</feature>